<evidence type="ECO:0000256" key="2">
    <source>
        <dbReference type="ARBA" id="ARBA00022598"/>
    </source>
</evidence>
<dbReference type="Gene3D" id="3.30.300.30">
    <property type="match status" value="1"/>
</dbReference>
<dbReference type="Proteomes" id="UP001152320">
    <property type="component" value="Chromosome 8"/>
</dbReference>
<dbReference type="Pfam" id="PF13193">
    <property type="entry name" value="AMP-binding_C"/>
    <property type="match status" value="1"/>
</dbReference>
<comment type="catalytic activity">
    <reaction evidence="6">
        <text>a medium-chain fatty acid + ATP + CoA = a medium-chain fatty acyl-CoA + AMP + diphosphate</text>
        <dbReference type="Rhea" id="RHEA:48340"/>
        <dbReference type="ChEBI" id="CHEBI:30616"/>
        <dbReference type="ChEBI" id="CHEBI:33019"/>
        <dbReference type="ChEBI" id="CHEBI:57287"/>
        <dbReference type="ChEBI" id="CHEBI:59558"/>
        <dbReference type="ChEBI" id="CHEBI:90546"/>
        <dbReference type="ChEBI" id="CHEBI:456215"/>
        <dbReference type="EC" id="6.2.1.2"/>
    </reaction>
    <physiologicalReaction direction="left-to-right" evidence="6">
        <dbReference type="Rhea" id="RHEA:48341"/>
    </physiologicalReaction>
</comment>
<protein>
    <recommendedName>
        <fullName evidence="5">medium-chain acyl-CoA ligase</fullName>
        <ecNumber evidence="5">6.2.1.2</ecNumber>
    </recommendedName>
</protein>
<gene>
    <name evidence="9" type="ORF">HOLleu_18776</name>
</gene>
<dbReference type="Pfam" id="PF00501">
    <property type="entry name" value="AMP-binding"/>
    <property type="match status" value="1"/>
</dbReference>
<dbReference type="GO" id="GO:0006633">
    <property type="term" value="P:fatty acid biosynthetic process"/>
    <property type="evidence" value="ECO:0007669"/>
    <property type="project" value="TreeGrafter"/>
</dbReference>
<evidence type="ECO:0000256" key="3">
    <source>
        <dbReference type="ARBA" id="ARBA00022741"/>
    </source>
</evidence>
<evidence type="ECO:0000259" key="7">
    <source>
        <dbReference type="Pfam" id="PF00501"/>
    </source>
</evidence>
<keyword evidence="4" id="KW-0067">ATP-binding</keyword>
<dbReference type="Gene3D" id="3.40.50.12780">
    <property type="entry name" value="N-terminal domain of ligase-like"/>
    <property type="match status" value="1"/>
</dbReference>
<dbReference type="InterPro" id="IPR051087">
    <property type="entry name" value="Mitochondrial_ACSM"/>
</dbReference>
<dbReference type="InterPro" id="IPR045851">
    <property type="entry name" value="AMP-bd_C_sf"/>
</dbReference>
<dbReference type="EC" id="6.2.1.2" evidence="5"/>
<comment type="similarity">
    <text evidence="1">Belongs to the ATP-dependent AMP-binding enzyme family.</text>
</comment>
<reference evidence="9" key="1">
    <citation type="submission" date="2021-10" db="EMBL/GenBank/DDBJ databases">
        <title>Tropical sea cucumber genome reveals ecological adaptation and Cuvierian tubules defense mechanism.</title>
        <authorList>
            <person name="Chen T."/>
        </authorList>
    </citation>
    <scope>NUCLEOTIDE SEQUENCE</scope>
    <source>
        <strain evidence="9">Nanhai2018</strain>
        <tissue evidence="9">Muscle</tissue>
    </source>
</reference>
<dbReference type="PANTHER" id="PTHR43605">
    <property type="entry name" value="ACYL-COENZYME A SYNTHETASE"/>
    <property type="match status" value="1"/>
</dbReference>
<dbReference type="GO" id="GO:0004321">
    <property type="term" value="F:fatty-acyl-CoA synthase activity"/>
    <property type="evidence" value="ECO:0007669"/>
    <property type="project" value="TreeGrafter"/>
</dbReference>
<accession>A0A9Q1C4P0</accession>
<name>A0A9Q1C4P0_HOLLE</name>
<evidence type="ECO:0000256" key="4">
    <source>
        <dbReference type="ARBA" id="ARBA00022840"/>
    </source>
</evidence>
<dbReference type="OrthoDB" id="6614653at2759"/>
<feature type="domain" description="AMP-dependent synthetase/ligase" evidence="7">
    <location>
        <begin position="3"/>
        <end position="177"/>
    </location>
</feature>
<dbReference type="GO" id="GO:0005524">
    <property type="term" value="F:ATP binding"/>
    <property type="evidence" value="ECO:0007669"/>
    <property type="project" value="UniProtKB-KW"/>
</dbReference>
<dbReference type="InterPro" id="IPR000873">
    <property type="entry name" value="AMP-dep_synth/lig_dom"/>
</dbReference>
<dbReference type="InterPro" id="IPR025110">
    <property type="entry name" value="AMP-bd_C"/>
</dbReference>
<dbReference type="EMBL" id="JAIZAY010000008">
    <property type="protein sequence ID" value="KAJ8037851.1"/>
    <property type="molecule type" value="Genomic_DNA"/>
</dbReference>
<dbReference type="GO" id="GO:0031956">
    <property type="term" value="F:medium-chain fatty acid-CoA ligase activity"/>
    <property type="evidence" value="ECO:0007669"/>
    <property type="project" value="UniProtKB-EC"/>
</dbReference>
<keyword evidence="2" id="KW-0436">Ligase</keyword>
<organism evidence="9 10">
    <name type="scientific">Holothuria leucospilota</name>
    <name type="common">Black long sea cucumber</name>
    <name type="synonym">Mertensiothuria leucospilota</name>
    <dbReference type="NCBI Taxonomy" id="206669"/>
    <lineage>
        <taxon>Eukaryota</taxon>
        <taxon>Metazoa</taxon>
        <taxon>Echinodermata</taxon>
        <taxon>Eleutherozoa</taxon>
        <taxon>Echinozoa</taxon>
        <taxon>Holothuroidea</taxon>
        <taxon>Aspidochirotacea</taxon>
        <taxon>Aspidochirotida</taxon>
        <taxon>Holothuriidae</taxon>
        <taxon>Holothuria</taxon>
    </lineage>
</organism>
<evidence type="ECO:0000313" key="9">
    <source>
        <dbReference type="EMBL" id="KAJ8037851.1"/>
    </source>
</evidence>
<comment type="caution">
    <text evidence="9">The sequence shown here is derived from an EMBL/GenBank/DDBJ whole genome shotgun (WGS) entry which is preliminary data.</text>
</comment>
<dbReference type="FunFam" id="3.30.300.30:FF:000005">
    <property type="entry name" value="Acyl-coenzyme A synthetase ACSM5, mitochondrial"/>
    <property type="match status" value="1"/>
</dbReference>
<keyword evidence="3" id="KW-0547">Nucleotide-binding</keyword>
<dbReference type="InterPro" id="IPR042099">
    <property type="entry name" value="ANL_N_sf"/>
</dbReference>
<evidence type="ECO:0000256" key="5">
    <source>
        <dbReference type="ARBA" id="ARBA00039009"/>
    </source>
</evidence>
<evidence type="ECO:0000259" key="8">
    <source>
        <dbReference type="Pfam" id="PF13193"/>
    </source>
</evidence>
<evidence type="ECO:0000256" key="6">
    <source>
        <dbReference type="ARBA" id="ARBA00048477"/>
    </source>
</evidence>
<dbReference type="PANTHER" id="PTHR43605:SF10">
    <property type="entry name" value="ACYL-COA SYNTHETASE MEDIUM CHAIN FAMILY MEMBER 3"/>
    <property type="match status" value="1"/>
</dbReference>
<sequence length="317" mass="34889">MVPTDVHWNISDTGWAKAAYSNLFGPWIQGACVFVHLSAAFNAAQILETAAKYPITTFCAPPTAYRMMIQEDVGKYDLTSIRHAVGAGEPTNPEVIAAWLKGTGQHMKEGYGQSETTLLIGMFKCLQYRPGSMGKAAPGVNVTVVADDRETVLPPGEEGNIGVALNPPGTVGLFKGYMNDPERTKKVFSSSYYLTGDRAYRDEDGYFYFVGRDDDVIKSSGYRIGPFEVESALLEHPAVVESAAVAAKDAIRGQVVKAFIVLSEAFKNRDHEELKKELQDHVKAVTAPYKYPRLIEFVDSLPKTVSGKIRRVELRNK</sequence>
<feature type="domain" description="AMP-binding enzyme C-terminal" evidence="8">
    <location>
        <begin position="228"/>
        <end position="308"/>
    </location>
</feature>
<dbReference type="AlphaFoldDB" id="A0A9Q1C4P0"/>
<evidence type="ECO:0000313" key="10">
    <source>
        <dbReference type="Proteomes" id="UP001152320"/>
    </source>
</evidence>
<dbReference type="SUPFAM" id="SSF56801">
    <property type="entry name" value="Acetyl-CoA synthetase-like"/>
    <property type="match status" value="1"/>
</dbReference>
<keyword evidence="10" id="KW-1185">Reference proteome</keyword>
<evidence type="ECO:0000256" key="1">
    <source>
        <dbReference type="ARBA" id="ARBA00006432"/>
    </source>
</evidence>
<dbReference type="GO" id="GO:0006637">
    <property type="term" value="P:acyl-CoA metabolic process"/>
    <property type="evidence" value="ECO:0007669"/>
    <property type="project" value="TreeGrafter"/>
</dbReference>
<proteinExistence type="inferred from homology"/>